<dbReference type="PROSITE" id="PS00028">
    <property type="entry name" value="ZINC_FINGER_C2H2_1"/>
    <property type="match status" value="1"/>
</dbReference>
<accession>A0A2Z6LXW0</accession>
<dbReference type="EMBL" id="DF973265">
    <property type="protein sequence ID" value="GAU23208.1"/>
    <property type="molecule type" value="Genomic_DNA"/>
</dbReference>
<evidence type="ECO:0000256" key="1">
    <source>
        <dbReference type="ARBA" id="ARBA00004123"/>
    </source>
</evidence>
<evidence type="ECO:0000256" key="3">
    <source>
        <dbReference type="ARBA" id="ARBA00022771"/>
    </source>
</evidence>
<keyword evidence="4" id="KW-0862">Zinc</keyword>
<evidence type="ECO:0000313" key="10">
    <source>
        <dbReference type="Proteomes" id="UP000242715"/>
    </source>
</evidence>
<dbReference type="InterPro" id="IPR044246">
    <property type="entry name" value="ZFP3-like"/>
</dbReference>
<dbReference type="Gene3D" id="3.30.160.60">
    <property type="entry name" value="Classic Zinc Finger"/>
    <property type="match status" value="1"/>
</dbReference>
<dbReference type="GO" id="GO:0009788">
    <property type="term" value="P:negative regulation of abscisic acid-activated signaling pathway"/>
    <property type="evidence" value="ECO:0007669"/>
    <property type="project" value="InterPro"/>
</dbReference>
<dbReference type="PANTHER" id="PTHR47287:SF9">
    <property type="entry name" value="ZINC FINGER PROTEIN 4-LIKE"/>
    <property type="match status" value="1"/>
</dbReference>
<keyword evidence="5" id="KW-0539">Nucleus</keyword>
<dbReference type="GO" id="GO:0008270">
    <property type="term" value="F:zinc ion binding"/>
    <property type="evidence" value="ECO:0007669"/>
    <property type="project" value="UniProtKB-KW"/>
</dbReference>
<dbReference type="GO" id="GO:0005634">
    <property type="term" value="C:nucleus"/>
    <property type="evidence" value="ECO:0007669"/>
    <property type="project" value="UniProtKB-SubCell"/>
</dbReference>
<evidence type="ECO:0000256" key="5">
    <source>
        <dbReference type="ARBA" id="ARBA00023242"/>
    </source>
</evidence>
<comment type="subcellular location">
    <subcellularLocation>
        <location evidence="1">Nucleus</location>
    </subcellularLocation>
</comment>
<evidence type="ECO:0000256" key="2">
    <source>
        <dbReference type="ARBA" id="ARBA00022723"/>
    </source>
</evidence>
<evidence type="ECO:0000256" key="4">
    <source>
        <dbReference type="ARBA" id="ARBA00022833"/>
    </source>
</evidence>
<name>A0A2Z6LXW0_TRISU</name>
<keyword evidence="3 6" id="KW-0863">Zinc-finger</keyword>
<organism evidence="9 10">
    <name type="scientific">Trifolium subterraneum</name>
    <name type="common">Subterranean clover</name>
    <dbReference type="NCBI Taxonomy" id="3900"/>
    <lineage>
        <taxon>Eukaryota</taxon>
        <taxon>Viridiplantae</taxon>
        <taxon>Streptophyta</taxon>
        <taxon>Embryophyta</taxon>
        <taxon>Tracheophyta</taxon>
        <taxon>Spermatophyta</taxon>
        <taxon>Magnoliopsida</taxon>
        <taxon>eudicotyledons</taxon>
        <taxon>Gunneridae</taxon>
        <taxon>Pentapetalae</taxon>
        <taxon>rosids</taxon>
        <taxon>fabids</taxon>
        <taxon>Fabales</taxon>
        <taxon>Fabaceae</taxon>
        <taxon>Papilionoideae</taxon>
        <taxon>50 kb inversion clade</taxon>
        <taxon>NPAAA clade</taxon>
        <taxon>Hologalegina</taxon>
        <taxon>IRL clade</taxon>
        <taxon>Trifolieae</taxon>
        <taxon>Trifolium</taxon>
    </lineage>
</organism>
<dbReference type="PANTHER" id="PTHR47287">
    <property type="entry name" value="C2H2 AND C2HC ZINC FINGERS SUPERFAMILY PROTEIN"/>
    <property type="match status" value="1"/>
</dbReference>
<protein>
    <recommendedName>
        <fullName evidence="8">C2H2-type domain-containing protein</fullName>
    </recommendedName>
</protein>
<keyword evidence="10" id="KW-1185">Reference proteome</keyword>
<feature type="domain" description="C2H2-type" evidence="8">
    <location>
        <begin position="43"/>
        <end position="70"/>
    </location>
</feature>
<feature type="region of interest" description="Disordered" evidence="7">
    <location>
        <begin position="17"/>
        <end position="37"/>
    </location>
</feature>
<dbReference type="Pfam" id="PF13912">
    <property type="entry name" value="zf-C2H2_6"/>
    <property type="match status" value="1"/>
</dbReference>
<evidence type="ECO:0000313" key="9">
    <source>
        <dbReference type="EMBL" id="GAU23208.1"/>
    </source>
</evidence>
<evidence type="ECO:0000256" key="6">
    <source>
        <dbReference type="PROSITE-ProRule" id="PRU00042"/>
    </source>
</evidence>
<dbReference type="OrthoDB" id="10396100at2759"/>
<keyword evidence="2" id="KW-0479">Metal-binding</keyword>
<gene>
    <name evidence="9" type="ORF">TSUD_172360</name>
</gene>
<reference evidence="10" key="1">
    <citation type="journal article" date="2017" name="Front. Plant Sci.">
        <title>Climate Clever Clovers: New Paradigm to Reduce the Environmental Footprint of Ruminants by Breeding Low Methanogenic Forages Utilizing Haplotype Variation.</title>
        <authorList>
            <person name="Kaur P."/>
            <person name="Appels R."/>
            <person name="Bayer P.E."/>
            <person name="Keeble-Gagnere G."/>
            <person name="Wang J."/>
            <person name="Hirakawa H."/>
            <person name="Shirasawa K."/>
            <person name="Vercoe P."/>
            <person name="Stefanova K."/>
            <person name="Durmic Z."/>
            <person name="Nichols P."/>
            <person name="Revell C."/>
            <person name="Isobe S.N."/>
            <person name="Edwards D."/>
            <person name="Erskine W."/>
        </authorList>
    </citation>
    <scope>NUCLEOTIDE SEQUENCE [LARGE SCALE GENOMIC DNA]</scope>
    <source>
        <strain evidence="10">cv. Daliak</strain>
    </source>
</reference>
<dbReference type="PROSITE" id="PS50157">
    <property type="entry name" value="ZINC_FINGER_C2H2_2"/>
    <property type="match status" value="1"/>
</dbReference>
<proteinExistence type="predicted"/>
<evidence type="ECO:0000259" key="8">
    <source>
        <dbReference type="PROSITE" id="PS50157"/>
    </source>
</evidence>
<dbReference type="Proteomes" id="UP000242715">
    <property type="component" value="Unassembled WGS sequence"/>
</dbReference>
<dbReference type="InterPro" id="IPR013087">
    <property type="entry name" value="Znf_C2H2_type"/>
</dbReference>
<evidence type="ECO:0000256" key="7">
    <source>
        <dbReference type="SAM" id="MobiDB-lite"/>
    </source>
</evidence>
<dbReference type="AlphaFoldDB" id="A0A2Z6LXW0"/>
<sequence length="246" mass="27256">MQEHNFFSPVQVGSSSYFPNINNEGKDKNNNKNNDSDSNSYSYSCSYCKGQYSSLQALKGHQNAHRAERALQKQLINQRYDGGSFGVGQLRFNPYLNYPITPFTPNPIAPFTPYPITPFTPYNYKPLGIRMESLIQKSPYISPRNGHGALCLQDILNPNLVSLRKNIQCSNSGVASLGFGGATTSRTEDEVCRNNKNGAIMKLGESSTNIVASTSTMDDIRNTKSTNIEEEISDAESYVLDLSLKL</sequence>